<feature type="non-terminal residue" evidence="1">
    <location>
        <position position="25"/>
    </location>
</feature>
<feature type="non-terminal residue" evidence="1">
    <location>
        <position position="1"/>
    </location>
</feature>
<dbReference type="AlphaFoldDB" id="A0A382UWW2"/>
<dbReference type="EMBL" id="UINC01147414">
    <property type="protein sequence ID" value="SVD38734.1"/>
    <property type="molecule type" value="Genomic_DNA"/>
</dbReference>
<sequence length="25" mass="2802">LRNYCPLPSVVVNLILNCAQGCWLL</sequence>
<name>A0A382UWW2_9ZZZZ</name>
<protein>
    <submittedName>
        <fullName evidence="1">Uncharacterized protein</fullName>
    </submittedName>
</protein>
<gene>
    <name evidence="1" type="ORF">METZ01_LOCUS391588</name>
</gene>
<accession>A0A382UWW2</accession>
<evidence type="ECO:0000313" key="1">
    <source>
        <dbReference type="EMBL" id="SVD38734.1"/>
    </source>
</evidence>
<reference evidence="1" key="1">
    <citation type="submission" date="2018-05" db="EMBL/GenBank/DDBJ databases">
        <authorList>
            <person name="Lanie J.A."/>
            <person name="Ng W.-L."/>
            <person name="Kazmierczak K.M."/>
            <person name="Andrzejewski T.M."/>
            <person name="Davidsen T.M."/>
            <person name="Wayne K.J."/>
            <person name="Tettelin H."/>
            <person name="Glass J.I."/>
            <person name="Rusch D."/>
            <person name="Podicherti R."/>
            <person name="Tsui H.-C.T."/>
            <person name="Winkler M.E."/>
        </authorList>
    </citation>
    <scope>NUCLEOTIDE SEQUENCE</scope>
</reference>
<proteinExistence type="predicted"/>
<organism evidence="1">
    <name type="scientific">marine metagenome</name>
    <dbReference type="NCBI Taxonomy" id="408172"/>
    <lineage>
        <taxon>unclassified sequences</taxon>
        <taxon>metagenomes</taxon>
        <taxon>ecological metagenomes</taxon>
    </lineage>
</organism>